<dbReference type="SMART" id="SM00304">
    <property type="entry name" value="HAMP"/>
    <property type="match status" value="1"/>
</dbReference>
<dbReference type="PROSITE" id="PS50111">
    <property type="entry name" value="CHEMOTAXIS_TRANSDUC_2"/>
    <property type="match status" value="1"/>
</dbReference>
<keyword evidence="6 10" id="KW-0472">Membrane</keyword>
<dbReference type="CDD" id="cd12912">
    <property type="entry name" value="PDC2_MCP_like"/>
    <property type="match status" value="1"/>
</dbReference>
<evidence type="ECO:0000256" key="5">
    <source>
        <dbReference type="ARBA" id="ARBA00022989"/>
    </source>
</evidence>
<dbReference type="PANTHER" id="PTHR32089">
    <property type="entry name" value="METHYL-ACCEPTING CHEMOTAXIS PROTEIN MCPB"/>
    <property type="match status" value="1"/>
</dbReference>
<dbReference type="Gene3D" id="1.10.287.950">
    <property type="entry name" value="Methyl-accepting chemotaxis protein"/>
    <property type="match status" value="1"/>
</dbReference>
<organism evidence="13 14">
    <name type="scientific">Marinomonas arenicola</name>
    <dbReference type="NCBI Taxonomy" id="569601"/>
    <lineage>
        <taxon>Bacteria</taxon>
        <taxon>Pseudomonadati</taxon>
        <taxon>Pseudomonadota</taxon>
        <taxon>Gammaproteobacteria</taxon>
        <taxon>Oceanospirillales</taxon>
        <taxon>Oceanospirillaceae</taxon>
        <taxon>Marinomonas</taxon>
    </lineage>
</organism>
<dbReference type="Pfam" id="PF00015">
    <property type="entry name" value="MCPsignal"/>
    <property type="match status" value="1"/>
</dbReference>
<keyword evidence="4 10" id="KW-0812">Transmembrane</keyword>
<keyword evidence="5 10" id="KW-1133">Transmembrane helix</keyword>
<keyword evidence="14" id="KW-1185">Reference proteome</keyword>
<evidence type="ECO:0000259" key="11">
    <source>
        <dbReference type="PROSITE" id="PS50111"/>
    </source>
</evidence>
<dbReference type="Pfam" id="PF00672">
    <property type="entry name" value="HAMP"/>
    <property type="match status" value="1"/>
</dbReference>
<comment type="subcellular location">
    <subcellularLocation>
        <location evidence="1">Cell membrane</location>
        <topology evidence="1">Multi-pass membrane protein</topology>
    </subcellularLocation>
</comment>
<dbReference type="EMBL" id="JBAKAR010000002">
    <property type="protein sequence ID" value="MEL0612490.1"/>
    <property type="molecule type" value="Genomic_DNA"/>
</dbReference>
<evidence type="ECO:0000256" key="10">
    <source>
        <dbReference type="SAM" id="Phobius"/>
    </source>
</evidence>
<evidence type="ECO:0000256" key="8">
    <source>
        <dbReference type="ARBA" id="ARBA00029447"/>
    </source>
</evidence>
<evidence type="ECO:0000256" key="3">
    <source>
        <dbReference type="ARBA" id="ARBA00022500"/>
    </source>
</evidence>
<comment type="similarity">
    <text evidence="8">Belongs to the methyl-accepting chemotaxis (MCP) protein family.</text>
</comment>
<comment type="caution">
    <text evidence="13">The sequence shown here is derived from an EMBL/GenBank/DDBJ whole genome shotgun (WGS) entry which is preliminary data.</text>
</comment>
<dbReference type="SUPFAM" id="SSF58104">
    <property type="entry name" value="Methyl-accepting chemotaxis protein (MCP) signaling domain"/>
    <property type="match status" value="1"/>
</dbReference>
<evidence type="ECO:0000256" key="4">
    <source>
        <dbReference type="ARBA" id="ARBA00022692"/>
    </source>
</evidence>
<name>A0ABU9G1Y9_9GAMM</name>
<dbReference type="Pfam" id="PF02743">
    <property type="entry name" value="dCache_1"/>
    <property type="match status" value="1"/>
</dbReference>
<dbReference type="CDD" id="cd11386">
    <property type="entry name" value="MCP_signal"/>
    <property type="match status" value="1"/>
</dbReference>
<dbReference type="PANTHER" id="PTHR32089:SF112">
    <property type="entry name" value="LYSOZYME-LIKE PROTEIN-RELATED"/>
    <property type="match status" value="1"/>
</dbReference>
<evidence type="ECO:0000313" key="13">
    <source>
        <dbReference type="EMBL" id="MEL0612490.1"/>
    </source>
</evidence>
<evidence type="ECO:0000256" key="9">
    <source>
        <dbReference type="PROSITE-ProRule" id="PRU00284"/>
    </source>
</evidence>
<dbReference type="Proteomes" id="UP001379949">
    <property type="component" value="Unassembled WGS sequence"/>
</dbReference>
<protein>
    <submittedName>
        <fullName evidence="13">Methyl-accepting chemotaxis protein</fullName>
    </submittedName>
</protein>
<evidence type="ECO:0000256" key="1">
    <source>
        <dbReference type="ARBA" id="ARBA00004651"/>
    </source>
</evidence>
<keyword evidence="3" id="KW-0145">Chemotaxis</keyword>
<feature type="domain" description="HAMP" evidence="12">
    <location>
        <begin position="319"/>
        <end position="373"/>
    </location>
</feature>
<evidence type="ECO:0000256" key="6">
    <source>
        <dbReference type="ARBA" id="ARBA00023136"/>
    </source>
</evidence>
<dbReference type="CDD" id="cd18773">
    <property type="entry name" value="PDC1_HK_sensor"/>
    <property type="match status" value="1"/>
</dbReference>
<sequence length="652" mass="70657">MTVRSKIIALVAAGVILPVFIISAVIIGNVRSNALADFSRQSQLEMGHVDSLFSMYLNNLAENAAFFARTQALTELTPGSIASYYDKESQQMTPDQNSEKEQAAFALMDAFGQTHPDLKFIWLGSNDKGYLQWPKGKNVANYNPLTRDWYKRSINSKDEAVRIPAYKDLASGAPLVDFLHAFDGKNGFQGTVGVDVTLQKLTELLSTVKFGGDGYVVMVEDTGTILADPRDTENNFKAIDKASYPYGALTSEEGLQSITIDGQDWFARVHTSPHLGWKLIGLVPEKVVYGEANHLLMITLIIALVMIVIFVVIGSVLANIVIRPIKVMAARLEDISQGEGDLTQRLEVKGNDESAQMAAAFNQFVASIDGIISHAKSSCHQISDVAQRSDDLSSELTSVVSHQVNSVDHVSTAFNEMVATANEVASNCSTAAHAAESSEQQVQEGNKLIQETMDSLKGLETELLSSNESMKVLSEESNNIVSILDTIKAIAEQTNLLALNAAIEAARAGEYGRGFAVVADEVRTLAGRTAESTDEIDKLLTRLQQQTNVSAGKMEHSVSVAKGSVDLASQTYSVFEQILASVLSIKDMMIQISASAEEQHLVAEEINTNVIVIHDGTVKSNNLSEQVSQTATALNDLSSELQGMVEKFKSSH</sequence>
<dbReference type="Gene3D" id="3.30.450.20">
    <property type="entry name" value="PAS domain"/>
    <property type="match status" value="1"/>
</dbReference>
<feature type="domain" description="Methyl-accepting transducer" evidence="11">
    <location>
        <begin position="378"/>
        <end position="614"/>
    </location>
</feature>
<feature type="transmembrane region" description="Helical" evidence="10">
    <location>
        <begin position="295"/>
        <end position="322"/>
    </location>
</feature>
<evidence type="ECO:0000313" key="14">
    <source>
        <dbReference type="Proteomes" id="UP001379949"/>
    </source>
</evidence>
<dbReference type="InterPro" id="IPR004089">
    <property type="entry name" value="MCPsignal_dom"/>
</dbReference>
<evidence type="ECO:0000256" key="2">
    <source>
        <dbReference type="ARBA" id="ARBA00022475"/>
    </source>
</evidence>
<keyword evidence="2" id="KW-1003">Cell membrane</keyword>
<feature type="transmembrane region" description="Helical" evidence="10">
    <location>
        <begin position="7"/>
        <end position="30"/>
    </location>
</feature>
<reference evidence="13 14" key="1">
    <citation type="submission" date="2024-02" db="EMBL/GenBank/DDBJ databases">
        <title>Bacteria isolated from the canopy kelp, Nereocystis luetkeana.</title>
        <authorList>
            <person name="Pfister C.A."/>
            <person name="Younker I.T."/>
            <person name="Light S.H."/>
        </authorList>
    </citation>
    <scope>NUCLEOTIDE SEQUENCE [LARGE SCALE GENOMIC DNA]</scope>
    <source>
        <strain evidence="13 14">TI.4.07</strain>
    </source>
</reference>
<dbReference type="InterPro" id="IPR003660">
    <property type="entry name" value="HAMP_dom"/>
</dbReference>
<dbReference type="SMART" id="SM00283">
    <property type="entry name" value="MA"/>
    <property type="match status" value="1"/>
</dbReference>
<evidence type="ECO:0000259" key="12">
    <source>
        <dbReference type="PROSITE" id="PS50885"/>
    </source>
</evidence>
<keyword evidence="7 9" id="KW-0807">Transducer</keyword>
<dbReference type="CDD" id="cd06225">
    <property type="entry name" value="HAMP"/>
    <property type="match status" value="1"/>
</dbReference>
<gene>
    <name evidence="13" type="ORF">V6242_04980</name>
</gene>
<accession>A0ABU9G1Y9</accession>
<dbReference type="InterPro" id="IPR033479">
    <property type="entry name" value="dCache_1"/>
</dbReference>
<proteinExistence type="inferred from homology"/>
<evidence type="ECO:0000256" key="7">
    <source>
        <dbReference type="ARBA" id="ARBA00023224"/>
    </source>
</evidence>
<dbReference type="RefSeq" id="WP_341566488.1">
    <property type="nucleotide sequence ID" value="NZ_JBAKAR010000002.1"/>
</dbReference>
<dbReference type="PROSITE" id="PS50885">
    <property type="entry name" value="HAMP"/>
    <property type="match status" value="1"/>
</dbReference>